<dbReference type="Proteomes" id="UP000598426">
    <property type="component" value="Unassembled WGS sequence"/>
</dbReference>
<dbReference type="EMBL" id="JACXZS010000005">
    <property type="protein sequence ID" value="MBD3942002.1"/>
    <property type="molecule type" value="Genomic_DNA"/>
</dbReference>
<protein>
    <submittedName>
        <fullName evidence="2">Uncharacterized protein</fullName>
    </submittedName>
</protein>
<dbReference type="RefSeq" id="WP_191171614.1">
    <property type="nucleotide sequence ID" value="NZ_JACXZS010000005.1"/>
</dbReference>
<keyword evidence="1" id="KW-0472">Membrane</keyword>
<feature type="transmembrane region" description="Helical" evidence="1">
    <location>
        <begin position="179"/>
        <end position="199"/>
    </location>
</feature>
<gene>
    <name evidence="2" type="ORF">IF188_09875</name>
</gene>
<reference evidence="2 3" key="1">
    <citation type="submission" date="2020-09" db="EMBL/GenBank/DDBJ databases">
        <title>Isolation and identification of active actinomycetes.</title>
        <authorList>
            <person name="Li X."/>
        </authorList>
    </citation>
    <scope>NUCLEOTIDE SEQUENCE [LARGE SCALE GENOMIC DNA]</scope>
    <source>
        <strain evidence="2 3">NEAU-LLC</strain>
    </source>
</reference>
<sequence>MISVKNVLILLAVAFTAYLAARGLWWTTDDLPQPLVVVAALALYLVTTWLCVFWEPTSAYVLSAESAARADDASAADASTDAERSEVPVETAIDGIRGPRALPLVAQILALACAAIVPSAIALAVGPDARTLPFATWYLGGIGALMTIVMVRRRPWTAWSGILLLTVASMAWMGPVQALSLGLVGSIVWVACAQLLVLSMDRAARDTSRLTRLQRAASAWQTSQVVRQRERRVQVQRALAVAGPVLTRTVAHGGHLTDEDRLEARLAEGRLRDEMRGPRLLDDDVRAELERARRRGANVTVLDEGGLDDVDEETLSVIRAQLAETLRSASSDRLYIRTSPDARIAVTVVGRSMSVGGPSDEDAVDLWREIPHPGR</sequence>
<comment type="caution">
    <text evidence="2">The sequence shown here is derived from an EMBL/GenBank/DDBJ whole genome shotgun (WGS) entry which is preliminary data.</text>
</comment>
<keyword evidence="1" id="KW-1133">Transmembrane helix</keyword>
<evidence type="ECO:0000313" key="2">
    <source>
        <dbReference type="EMBL" id="MBD3942002.1"/>
    </source>
</evidence>
<evidence type="ECO:0000256" key="1">
    <source>
        <dbReference type="SAM" id="Phobius"/>
    </source>
</evidence>
<feature type="transmembrane region" description="Helical" evidence="1">
    <location>
        <begin position="35"/>
        <end position="54"/>
    </location>
</feature>
<proteinExistence type="predicted"/>
<keyword evidence="1" id="KW-0812">Transmembrane</keyword>
<accession>A0ABR8NNI4</accession>
<feature type="transmembrane region" description="Helical" evidence="1">
    <location>
        <begin position="104"/>
        <end position="125"/>
    </location>
</feature>
<organism evidence="2 3">
    <name type="scientific">Microbacterium helvum</name>
    <dbReference type="NCBI Taxonomy" id="2773713"/>
    <lineage>
        <taxon>Bacteria</taxon>
        <taxon>Bacillati</taxon>
        <taxon>Actinomycetota</taxon>
        <taxon>Actinomycetes</taxon>
        <taxon>Micrococcales</taxon>
        <taxon>Microbacteriaceae</taxon>
        <taxon>Microbacterium</taxon>
    </lineage>
</organism>
<feature type="transmembrane region" description="Helical" evidence="1">
    <location>
        <begin position="156"/>
        <end position="173"/>
    </location>
</feature>
<evidence type="ECO:0000313" key="3">
    <source>
        <dbReference type="Proteomes" id="UP000598426"/>
    </source>
</evidence>
<name>A0ABR8NNI4_9MICO</name>
<feature type="transmembrane region" description="Helical" evidence="1">
    <location>
        <begin position="131"/>
        <end position="149"/>
    </location>
</feature>
<keyword evidence="3" id="KW-1185">Reference proteome</keyword>